<dbReference type="RefSeq" id="WP_169161882.1">
    <property type="nucleotide sequence ID" value="NZ_JABBFW010000014.1"/>
</dbReference>
<protein>
    <submittedName>
        <fullName evidence="2">Uncharacterized protein</fullName>
    </submittedName>
</protein>
<dbReference type="Proteomes" id="UP000574067">
    <property type="component" value="Unassembled WGS sequence"/>
</dbReference>
<name>A0A848FDA3_9BURK</name>
<proteinExistence type="predicted"/>
<feature type="compositionally biased region" description="Pro residues" evidence="1">
    <location>
        <begin position="401"/>
        <end position="411"/>
    </location>
</feature>
<keyword evidence="3" id="KW-1185">Reference proteome</keyword>
<gene>
    <name evidence="2" type="ORF">HHL10_18505</name>
</gene>
<feature type="compositionally biased region" description="Pro residues" evidence="1">
    <location>
        <begin position="326"/>
        <end position="340"/>
    </location>
</feature>
<feature type="region of interest" description="Disordered" evidence="1">
    <location>
        <begin position="389"/>
        <end position="418"/>
    </location>
</feature>
<evidence type="ECO:0000313" key="2">
    <source>
        <dbReference type="EMBL" id="NML16976.1"/>
    </source>
</evidence>
<evidence type="ECO:0000256" key="1">
    <source>
        <dbReference type="SAM" id="MobiDB-lite"/>
    </source>
</evidence>
<feature type="compositionally biased region" description="Basic and acidic residues" evidence="1">
    <location>
        <begin position="291"/>
        <end position="302"/>
    </location>
</feature>
<dbReference type="AlphaFoldDB" id="A0A848FDA3"/>
<sequence>MSDIEVVQNPFDTAPAGARAVADGAGARAVQTRESAEVMALAMMAKRFPRDVLRATDRIRNAFTRQTLAEKAQYQYSRGGTDVVGPSIRAAEACAQQWGALSSGWREIGRHVGPDGVGVSEIEAFCLDHESNNREVIQFFVRHWRDTKHGGYRLKDERDIYELCANQAARRKRACILAQIPGDVIEMAMEQASATLRAKADTSPEGIKRLLDTFVGEFGVTKEQIERRIQRRIDSIQPAQVVGLKRIYVSLRDEMSTPADWFEPVEVSLAANDAQGEGGAGAAAQAPTAADKAKAMLRERARPPAAPAPAPAAEGEGQEAAVTPAAAPPAPARAMAPPPQARRGFDADAFAEQMQRAADKGDAETLDALGEQLRDVLDDDLRATLTDMHARLRADLGQPPRQQPPAAPVPPPRRRAAP</sequence>
<comment type="caution">
    <text evidence="2">The sequence shown here is derived from an EMBL/GenBank/DDBJ whole genome shotgun (WGS) entry which is preliminary data.</text>
</comment>
<reference evidence="2 3" key="1">
    <citation type="submission" date="2020-04" db="EMBL/GenBank/DDBJ databases">
        <title>Azohydromonas sp. isolated from soil.</title>
        <authorList>
            <person name="Dahal R.H."/>
        </authorList>
    </citation>
    <scope>NUCLEOTIDE SEQUENCE [LARGE SCALE GENOMIC DNA]</scope>
    <source>
        <strain evidence="2 3">G-1-1-14</strain>
    </source>
</reference>
<accession>A0A848FDA3</accession>
<evidence type="ECO:0000313" key="3">
    <source>
        <dbReference type="Proteomes" id="UP000574067"/>
    </source>
</evidence>
<dbReference type="EMBL" id="JABBFW010000014">
    <property type="protein sequence ID" value="NML16976.1"/>
    <property type="molecule type" value="Genomic_DNA"/>
</dbReference>
<organism evidence="2 3">
    <name type="scientific">Azohydromonas caseinilytica</name>
    <dbReference type="NCBI Taxonomy" id="2728836"/>
    <lineage>
        <taxon>Bacteria</taxon>
        <taxon>Pseudomonadati</taxon>
        <taxon>Pseudomonadota</taxon>
        <taxon>Betaproteobacteria</taxon>
        <taxon>Burkholderiales</taxon>
        <taxon>Sphaerotilaceae</taxon>
        <taxon>Azohydromonas</taxon>
    </lineage>
</organism>
<feature type="region of interest" description="Disordered" evidence="1">
    <location>
        <begin position="276"/>
        <end position="342"/>
    </location>
</feature>
<feature type="compositionally biased region" description="Low complexity" evidence="1">
    <location>
        <begin position="311"/>
        <end position="325"/>
    </location>
</feature>